<sequence length="135" mass="15236">MTTPQPNFVYKILPNTPVYQGTPIPVPPSWIFPQTEVDAKDGFIHMSTAAQLPGTLSRFFGTDETVQLLKIDFKRLSSFKIVKWEKASNGDLFPHLYAQLEGEYVRELKVVGKSTDEKGWEASVETLVQDGFVEE</sequence>
<dbReference type="InParanoid" id="A0A0H2S4Y1"/>
<reference evidence="1 2" key="1">
    <citation type="submission" date="2015-04" db="EMBL/GenBank/DDBJ databases">
        <title>Complete genome sequence of Schizopora paradoxa KUC8140, a cosmopolitan wood degrader in East Asia.</title>
        <authorList>
            <consortium name="DOE Joint Genome Institute"/>
            <person name="Min B."/>
            <person name="Park H."/>
            <person name="Jang Y."/>
            <person name="Kim J.-J."/>
            <person name="Kim K.H."/>
            <person name="Pangilinan J."/>
            <person name="Lipzen A."/>
            <person name="Riley R."/>
            <person name="Grigoriev I.V."/>
            <person name="Spatafora J.W."/>
            <person name="Choi I.-G."/>
        </authorList>
    </citation>
    <scope>NUCLEOTIDE SEQUENCE [LARGE SCALE GENOMIC DNA]</scope>
    <source>
        <strain evidence="1 2">KUC8140</strain>
    </source>
</reference>
<dbReference type="Gene3D" id="3.20.170.20">
    <property type="entry name" value="Protein of unknown function DUF952"/>
    <property type="match status" value="1"/>
</dbReference>
<dbReference type="AlphaFoldDB" id="A0A0H2S4Y1"/>
<dbReference type="PANTHER" id="PTHR34129:SF1">
    <property type="entry name" value="DUF952 DOMAIN-CONTAINING PROTEIN"/>
    <property type="match status" value="1"/>
</dbReference>
<dbReference type="SUPFAM" id="SSF56399">
    <property type="entry name" value="ADP-ribosylation"/>
    <property type="match status" value="1"/>
</dbReference>
<proteinExistence type="predicted"/>
<dbReference type="PANTHER" id="PTHR34129">
    <property type="entry name" value="BLR1139 PROTEIN"/>
    <property type="match status" value="1"/>
</dbReference>
<keyword evidence="2" id="KW-1185">Reference proteome</keyword>
<dbReference type="InterPro" id="IPR009297">
    <property type="entry name" value="DUF952"/>
</dbReference>
<dbReference type="OrthoDB" id="3335358at2759"/>
<evidence type="ECO:0000313" key="2">
    <source>
        <dbReference type="Proteomes" id="UP000053477"/>
    </source>
</evidence>
<dbReference type="Pfam" id="PF06108">
    <property type="entry name" value="DUF952"/>
    <property type="match status" value="1"/>
</dbReference>
<gene>
    <name evidence="1" type="ORF">SCHPADRAFT_844281</name>
</gene>
<evidence type="ECO:0000313" key="1">
    <source>
        <dbReference type="EMBL" id="KLO18969.1"/>
    </source>
</evidence>
<name>A0A0H2S4Y1_9AGAM</name>
<organism evidence="1 2">
    <name type="scientific">Schizopora paradoxa</name>
    <dbReference type="NCBI Taxonomy" id="27342"/>
    <lineage>
        <taxon>Eukaryota</taxon>
        <taxon>Fungi</taxon>
        <taxon>Dikarya</taxon>
        <taxon>Basidiomycota</taxon>
        <taxon>Agaricomycotina</taxon>
        <taxon>Agaricomycetes</taxon>
        <taxon>Hymenochaetales</taxon>
        <taxon>Schizoporaceae</taxon>
        <taxon>Schizopora</taxon>
    </lineage>
</organism>
<dbReference type="Proteomes" id="UP000053477">
    <property type="component" value="Unassembled WGS sequence"/>
</dbReference>
<evidence type="ECO:0008006" key="3">
    <source>
        <dbReference type="Google" id="ProtNLM"/>
    </source>
</evidence>
<protein>
    <recommendedName>
        <fullName evidence="3">DUF952-domain-containing protein</fullName>
    </recommendedName>
</protein>
<dbReference type="STRING" id="27342.A0A0H2S4Y1"/>
<accession>A0A0H2S4Y1</accession>
<dbReference type="EMBL" id="KQ085890">
    <property type="protein sequence ID" value="KLO18969.1"/>
    <property type="molecule type" value="Genomic_DNA"/>
</dbReference>